<feature type="region of interest" description="Disordered" evidence="1">
    <location>
        <begin position="490"/>
        <end position="510"/>
    </location>
</feature>
<dbReference type="InterPro" id="IPR008906">
    <property type="entry name" value="HATC_C_dom"/>
</dbReference>
<dbReference type="STRING" id="36050.A0A1B8A8K1"/>
<dbReference type="InterPro" id="IPR018289">
    <property type="entry name" value="MULE_transposase_dom"/>
</dbReference>
<evidence type="ECO:0000313" key="4">
    <source>
        <dbReference type="EMBL" id="OBS16788.1"/>
    </source>
</evidence>
<reference evidence="4 5" key="1">
    <citation type="submission" date="2016-06" db="EMBL/GenBank/DDBJ databases">
        <title>Living apart together: crosstalk between the core and supernumerary genomes in a fungal plant pathogen.</title>
        <authorList>
            <person name="Vanheule A."/>
            <person name="Audenaert K."/>
            <person name="Warris S."/>
            <person name="Van De Geest H."/>
            <person name="Schijlen E."/>
            <person name="Hofte M."/>
            <person name="De Saeger S."/>
            <person name="Haesaert G."/>
            <person name="Waalwijk C."/>
            <person name="Van Der Lee T."/>
        </authorList>
    </citation>
    <scope>NUCLEOTIDE SEQUENCE [LARGE SCALE GENOMIC DNA]</scope>
    <source>
        <strain evidence="4 5">2516</strain>
    </source>
</reference>
<comment type="caution">
    <text evidence="4">The sequence shown here is derived from an EMBL/GenBank/DDBJ whole genome shotgun (WGS) entry which is preliminary data.</text>
</comment>
<dbReference type="PANTHER" id="PTHR31569">
    <property type="entry name" value="SWIM-TYPE DOMAIN-CONTAINING PROTEIN"/>
    <property type="match status" value="1"/>
</dbReference>
<accession>A0A1B8A8K1</accession>
<evidence type="ECO:0008006" key="6">
    <source>
        <dbReference type="Google" id="ProtNLM"/>
    </source>
</evidence>
<gene>
    <name evidence="4" type="ORF">FPOA_12629</name>
</gene>
<dbReference type="Pfam" id="PF05699">
    <property type="entry name" value="Dimer_Tnp_hAT"/>
    <property type="match status" value="1"/>
</dbReference>
<feature type="domain" description="MULE transposase" evidence="3">
    <location>
        <begin position="615"/>
        <end position="711"/>
    </location>
</feature>
<evidence type="ECO:0000259" key="2">
    <source>
        <dbReference type="Pfam" id="PF05699"/>
    </source>
</evidence>
<sequence>MLYGKNPDAFEKEVFEGLHTAAKEHEVWRRRGSVGKWHNFAVEVSRSDTWTDMLKKVQAVESQLSDDAQLKKHRPRALNEWEKVNLTRAGHIKKGSKLPFFLKEENRMTADDWHVLGTLYDILLDFQLVVRGLEGDGQGKHQRKVEENEIDPPLSGTSWDLVYAYEFLLETLETAKRAVANFPDGHYLAVNINLGWFKLNKYYEHLNDSPLVYGAAVLHPAYRWALFNDLWGDDDERQLDLEVDDPEIELPANKRLKTSRNKFTAWRTKKRGLTAGGISVTESPIQSPAQSPRSSVGGLDLDEYEQWQRNIEDADASVTDPYEYWHIRRLKYPRLSRMALDLLTVPLMSADPEPEWYPEPVGEGGLSEEERKWLEAATIETIDPMLDESFPADALPPEDQYESREAAREAINSWAKSRGYAFVTGRSGKTPNGRTWVHFTCDRGAGRITTMKEEDRKRRTGARRTGCQFSVMAKESLDGANWAVRHREGPQYASHNHPRSRGDGRAHPEHRKLSEEELIEIRRLIRRGIMPRQITNLMRDSSRQTVIKQKDLYNAIARSKQQLMEGQSCMQALAQQLQDRGFWSRIQRDDDTGRVKAVFFAHPRSIQYLKTYPEVLIMDCTYRSNRYKMPLLDIIGVDCCGKSFCIAFAFLTGEAEHDYAWALMWLRHIFNLHQIDLPSVIVTDRSLACMNALASSDCFPDIPALLCVWHIDRAVKAYCSPAFLRDHDNLQRHEDWGAFYAAFREVMYAPTQTIYYEKLDDFKEKYALDHSREVGYILEAWITPYKHKFIKAWTNQYRHYGQTATSRVEGIHQLIKNEIDSASVDLFEAWMKMTLVIETQCDQLDQMQTDEHSRPPADLVGGIWSVVRTWISSQALREVNKQVKLLQKEVSPCTGIFTKTLGLPCSHTIRALIRLRKPLQLHHFARHYQIRRPEIPLVILEPAKQFDRLAAKSSQAESSIRREPSRFEVVEKELQGRAPPKCTGCGQEGHKRNSKMCPSRHDYLKESSSQLPSVPEVVPRLSLPYSNPSLSHRVEQRTIQISSPSSTGSPPIPPPSPPPRQVTPLMHDDGRVIYSRYKAAREEWYREQPPHRQTDKLYRKAKGLRARYNKAEKAYVLSDSRMGRHVKRRNGLKLRDWTDEEIAAYLDWDNEEEERAYEKEAAKPLYDRNRNLNSYWEEAAVDFQSREALYNQSNAPD</sequence>
<feature type="region of interest" description="Disordered" evidence="1">
    <location>
        <begin position="277"/>
        <end position="298"/>
    </location>
</feature>
<evidence type="ECO:0000313" key="5">
    <source>
        <dbReference type="Proteomes" id="UP000091967"/>
    </source>
</evidence>
<feature type="region of interest" description="Disordered" evidence="1">
    <location>
        <begin position="1026"/>
        <end position="1066"/>
    </location>
</feature>
<feature type="compositionally biased region" description="Polar residues" evidence="1">
    <location>
        <begin position="280"/>
        <end position="294"/>
    </location>
</feature>
<feature type="domain" description="HAT C-terminal dimerisation" evidence="2">
    <location>
        <begin position="307"/>
        <end position="353"/>
    </location>
</feature>
<dbReference type="GO" id="GO:0046983">
    <property type="term" value="F:protein dimerization activity"/>
    <property type="evidence" value="ECO:0007669"/>
    <property type="project" value="InterPro"/>
</dbReference>
<dbReference type="PANTHER" id="PTHR31569:SF4">
    <property type="entry name" value="SWIM-TYPE DOMAIN-CONTAINING PROTEIN"/>
    <property type="match status" value="1"/>
</dbReference>
<feature type="compositionally biased region" description="Basic and acidic residues" evidence="1">
    <location>
        <begin position="500"/>
        <end position="510"/>
    </location>
</feature>
<dbReference type="Pfam" id="PF10551">
    <property type="entry name" value="MULE"/>
    <property type="match status" value="1"/>
</dbReference>
<proteinExistence type="predicted"/>
<dbReference type="InterPro" id="IPR012337">
    <property type="entry name" value="RNaseH-like_sf"/>
</dbReference>
<protein>
    <recommendedName>
        <fullName evidence="6">MULE transposase domain-containing protein</fullName>
    </recommendedName>
</protein>
<organism evidence="4 5">
    <name type="scientific">Fusarium poae</name>
    <dbReference type="NCBI Taxonomy" id="36050"/>
    <lineage>
        <taxon>Eukaryota</taxon>
        <taxon>Fungi</taxon>
        <taxon>Dikarya</taxon>
        <taxon>Ascomycota</taxon>
        <taxon>Pezizomycotina</taxon>
        <taxon>Sordariomycetes</taxon>
        <taxon>Hypocreomycetidae</taxon>
        <taxon>Hypocreales</taxon>
        <taxon>Nectriaceae</taxon>
        <taxon>Fusarium</taxon>
    </lineage>
</organism>
<dbReference type="InterPro" id="IPR052579">
    <property type="entry name" value="Zinc_finger_SWIM"/>
</dbReference>
<feature type="compositionally biased region" description="Pro residues" evidence="1">
    <location>
        <begin position="1050"/>
        <end position="1061"/>
    </location>
</feature>
<evidence type="ECO:0000256" key="1">
    <source>
        <dbReference type="SAM" id="MobiDB-lite"/>
    </source>
</evidence>
<evidence type="ECO:0000259" key="3">
    <source>
        <dbReference type="Pfam" id="PF10551"/>
    </source>
</evidence>
<dbReference type="Proteomes" id="UP000091967">
    <property type="component" value="Unassembled WGS sequence"/>
</dbReference>
<keyword evidence="5" id="KW-1185">Reference proteome</keyword>
<name>A0A1B8A8K1_FUSPO</name>
<dbReference type="EMBL" id="LYXU01000066">
    <property type="protein sequence ID" value="OBS16788.1"/>
    <property type="molecule type" value="Genomic_DNA"/>
</dbReference>
<dbReference type="AlphaFoldDB" id="A0A1B8A8K1"/>
<feature type="region of interest" description="Disordered" evidence="1">
    <location>
        <begin position="978"/>
        <end position="1011"/>
    </location>
</feature>
<dbReference type="SUPFAM" id="SSF53098">
    <property type="entry name" value="Ribonuclease H-like"/>
    <property type="match status" value="1"/>
</dbReference>